<keyword evidence="2" id="KW-0547">Nucleotide-binding</keyword>
<dbReference type="Pfam" id="PF00069">
    <property type="entry name" value="Pkinase"/>
    <property type="match status" value="1"/>
</dbReference>
<evidence type="ECO:0000256" key="3">
    <source>
        <dbReference type="ARBA" id="ARBA00022777"/>
    </source>
</evidence>
<reference evidence="8" key="1">
    <citation type="journal article" date="2019" name="Int. J. Syst. Evol. Microbiol.">
        <title>The Global Catalogue of Microorganisms (GCM) 10K type strain sequencing project: providing services to taxonomists for standard genome sequencing and annotation.</title>
        <authorList>
            <consortium name="The Broad Institute Genomics Platform"/>
            <consortium name="The Broad Institute Genome Sequencing Center for Infectious Disease"/>
            <person name="Wu L."/>
            <person name="Ma J."/>
        </authorList>
    </citation>
    <scope>NUCLEOTIDE SEQUENCE [LARGE SCALE GENOMIC DNA]</scope>
    <source>
        <strain evidence="8">JCM 16904</strain>
    </source>
</reference>
<feature type="domain" description="Protein kinase" evidence="6">
    <location>
        <begin position="15"/>
        <end position="268"/>
    </location>
</feature>
<evidence type="ECO:0000259" key="6">
    <source>
        <dbReference type="PROSITE" id="PS50011"/>
    </source>
</evidence>
<dbReference type="PANTHER" id="PTHR43289">
    <property type="entry name" value="MITOGEN-ACTIVATED PROTEIN KINASE KINASE KINASE 20-RELATED"/>
    <property type="match status" value="1"/>
</dbReference>
<organism evidence="7 8">
    <name type="scientific">Nonomuraea antimicrobica</name>
    <dbReference type="NCBI Taxonomy" id="561173"/>
    <lineage>
        <taxon>Bacteria</taxon>
        <taxon>Bacillati</taxon>
        <taxon>Actinomycetota</taxon>
        <taxon>Actinomycetes</taxon>
        <taxon>Streptosporangiales</taxon>
        <taxon>Streptosporangiaceae</taxon>
        <taxon>Nonomuraea</taxon>
    </lineage>
</organism>
<comment type="caution">
    <text evidence="7">The sequence shown here is derived from an EMBL/GenBank/DDBJ whole genome shotgun (WGS) entry which is preliminary data.</text>
</comment>
<dbReference type="Gene3D" id="1.10.510.10">
    <property type="entry name" value="Transferase(Phosphotransferase) domain 1"/>
    <property type="match status" value="1"/>
</dbReference>
<dbReference type="PROSITE" id="PS00108">
    <property type="entry name" value="PROTEIN_KINASE_ST"/>
    <property type="match status" value="1"/>
</dbReference>
<name>A0ABP7CL80_9ACTN</name>
<gene>
    <name evidence="7" type="ORF">GCM10022224_064140</name>
</gene>
<protein>
    <recommendedName>
        <fullName evidence="6">Protein kinase domain-containing protein</fullName>
    </recommendedName>
</protein>
<dbReference type="CDD" id="cd14014">
    <property type="entry name" value="STKc_PknB_like"/>
    <property type="match status" value="1"/>
</dbReference>
<keyword evidence="5" id="KW-0472">Membrane</keyword>
<evidence type="ECO:0000256" key="5">
    <source>
        <dbReference type="SAM" id="Phobius"/>
    </source>
</evidence>
<accession>A0ABP7CL80</accession>
<evidence type="ECO:0000256" key="4">
    <source>
        <dbReference type="ARBA" id="ARBA00022840"/>
    </source>
</evidence>
<dbReference type="Proteomes" id="UP001500902">
    <property type="component" value="Unassembled WGS sequence"/>
</dbReference>
<dbReference type="RefSeq" id="WP_344886499.1">
    <property type="nucleotide sequence ID" value="NZ_BAAAZP010000114.1"/>
</dbReference>
<evidence type="ECO:0000313" key="8">
    <source>
        <dbReference type="Proteomes" id="UP001500902"/>
    </source>
</evidence>
<evidence type="ECO:0000256" key="1">
    <source>
        <dbReference type="ARBA" id="ARBA00022679"/>
    </source>
</evidence>
<keyword evidence="8" id="KW-1185">Reference proteome</keyword>
<proteinExistence type="predicted"/>
<dbReference type="InterPro" id="IPR000719">
    <property type="entry name" value="Prot_kinase_dom"/>
</dbReference>
<feature type="transmembrane region" description="Helical" evidence="5">
    <location>
        <begin position="398"/>
        <end position="418"/>
    </location>
</feature>
<dbReference type="PROSITE" id="PS50011">
    <property type="entry name" value="PROTEIN_KINASE_DOM"/>
    <property type="match status" value="1"/>
</dbReference>
<keyword evidence="3" id="KW-0418">Kinase</keyword>
<dbReference type="Gene3D" id="3.30.200.20">
    <property type="entry name" value="Phosphorylase Kinase, domain 1"/>
    <property type="match status" value="1"/>
</dbReference>
<evidence type="ECO:0000256" key="2">
    <source>
        <dbReference type="ARBA" id="ARBA00022741"/>
    </source>
</evidence>
<keyword evidence="4" id="KW-0067">ATP-binding</keyword>
<dbReference type="PANTHER" id="PTHR43289:SF34">
    <property type="entry name" value="SERINE_THREONINE-PROTEIN KINASE YBDM-RELATED"/>
    <property type="match status" value="1"/>
</dbReference>
<sequence>MSELSAEDPRQLGSYRLTRRLGQGGQGIVYLGHSPQGAQVAVKLLHASLSGDPDVRRRFLGEVEAVRRVAAFCTAQLLDADLEGDRPYLVSEYVEGPSLHDHVVAKGPRQGGSLDRLAIGTATALGAIHRAGVVHRDFKPGNVLLSLDGPRVIDFGVSRLMDTAATTTHLPIGTPAYMAPERMKGESAGPPSDLWAWALTVAYTATGRHAYTAETQQEVLARVLYGKADLGSLDGRLREIVRACLAAEPAARPDAEEVLRWLLGQSAAGADVLPTGARAAVEAPTAPAPAPEAASAEASWAPAAGIAAAEGSSAPTFAAAATEPVAERAATGRAGGALAGMTRPGMVVGLGASEAGPGVITDPDPTTSFPAVTAPQAVVETVTGTETARRSPWRMRRWQAAVALAGVLMAVAGLVYWLRGAQGPGFEGTWTGSAEHFTARRVFPVELRMDGDGTGVMRWGADLHCAGRLGRSGSGMVFVLDQVTGEECYPGTLRMFPTSDVNQMAIKVTRESKDEVTYSGKVARTS</sequence>
<dbReference type="InterPro" id="IPR008271">
    <property type="entry name" value="Ser/Thr_kinase_AS"/>
</dbReference>
<keyword evidence="5" id="KW-0812">Transmembrane</keyword>
<dbReference type="SUPFAM" id="SSF56112">
    <property type="entry name" value="Protein kinase-like (PK-like)"/>
    <property type="match status" value="1"/>
</dbReference>
<dbReference type="EMBL" id="BAAAZP010000114">
    <property type="protein sequence ID" value="GAA3689897.1"/>
    <property type="molecule type" value="Genomic_DNA"/>
</dbReference>
<dbReference type="InterPro" id="IPR011009">
    <property type="entry name" value="Kinase-like_dom_sf"/>
</dbReference>
<evidence type="ECO:0000313" key="7">
    <source>
        <dbReference type="EMBL" id="GAA3689897.1"/>
    </source>
</evidence>
<keyword evidence="1" id="KW-0808">Transferase</keyword>
<keyword evidence="5" id="KW-1133">Transmembrane helix</keyword>